<dbReference type="SUPFAM" id="SSF53756">
    <property type="entry name" value="UDP-Glycosyltransferase/glycogen phosphorylase"/>
    <property type="match status" value="1"/>
</dbReference>
<organism evidence="3 4">
    <name type="scientific">Chryseobacterium phosphatilyticum</name>
    <dbReference type="NCBI Taxonomy" id="475075"/>
    <lineage>
        <taxon>Bacteria</taxon>
        <taxon>Pseudomonadati</taxon>
        <taxon>Bacteroidota</taxon>
        <taxon>Flavobacteriia</taxon>
        <taxon>Flavobacteriales</taxon>
        <taxon>Weeksellaceae</taxon>
        <taxon>Chryseobacterium group</taxon>
        <taxon>Chryseobacterium</taxon>
    </lineage>
</organism>
<keyword evidence="1 3" id="KW-0808">Transferase</keyword>
<dbReference type="EMBL" id="PPED02000002">
    <property type="protein sequence ID" value="PWN69867.1"/>
    <property type="molecule type" value="Genomic_DNA"/>
</dbReference>
<keyword evidence="4" id="KW-1185">Reference proteome</keyword>
<dbReference type="AlphaFoldDB" id="A0A316X882"/>
<dbReference type="FunFam" id="3.40.50.2000:FF:000119">
    <property type="entry name" value="Glycosyl transferase group 1"/>
    <property type="match status" value="1"/>
</dbReference>
<feature type="domain" description="Glycosyl transferase family 1" evidence="2">
    <location>
        <begin position="221"/>
        <end position="382"/>
    </location>
</feature>
<evidence type="ECO:0000313" key="4">
    <source>
        <dbReference type="Proteomes" id="UP000236594"/>
    </source>
</evidence>
<dbReference type="Pfam" id="PF00534">
    <property type="entry name" value="Glycos_transf_1"/>
    <property type="match status" value="1"/>
</dbReference>
<evidence type="ECO:0000313" key="3">
    <source>
        <dbReference type="EMBL" id="PWN69867.1"/>
    </source>
</evidence>
<dbReference type="CDD" id="cd03809">
    <property type="entry name" value="GT4_MtfB-like"/>
    <property type="match status" value="1"/>
</dbReference>
<proteinExistence type="predicted"/>
<comment type="caution">
    <text evidence="3">The sequence shown here is derived from an EMBL/GenBank/DDBJ whole genome shotgun (WGS) entry which is preliminary data.</text>
</comment>
<dbReference type="OrthoDB" id="9801609at2"/>
<dbReference type="GO" id="GO:0009103">
    <property type="term" value="P:lipopolysaccharide biosynthetic process"/>
    <property type="evidence" value="ECO:0007669"/>
    <property type="project" value="TreeGrafter"/>
</dbReference>
<dbReference type="Proteomes" id="UP000236594">
    <property type="component" value="Unassembled WGS sequence"/>
</dbReference>
<dbReference type="PANTHER" id="PTHR46401:SF2">
    <property type="entry name" value="GLYCOSYLTRANSFERASE WBBK-RELATED"/>
    <property type="match status" value="1"/>
</dbReference>
<name>A0A316X882_9FLAO</name>
<dbReference type="Gene3D" id="3.40.50.2000">
    <property type="entry name" value="Glycogen Phosphorylase B"/>
    <property type="match status" value="1"/>
</dbReference>
<dbReference type="GO" id="GO:0016757">
    <property type="term" value="F:glycosyltransferase activity"/>
    <property type="evidence" value="ECO:0007669"/>
    <property type="project" value="InterPro"/>
</dbReference>
<evidence type="ECO:0000256" key="1">
    <source>
        <dbReference type="ARBA" id="ARBA00022679"/>
    </source>
</evidence>
<sequence>MKTKVILDADIIADFYKDNRTGIFRVAFELFKKLGNSKEIELHYSHFSLLNLETTTTEVDQFFDDNSIQIKGVNQRVRRKFLPLRKEKLFKKLYKKLEIFNFKNRYDEKMIRSSQVFHSFYYPINDRVKKYPNLKTIVTIHDLIPILFPELHFTSEFIEKIIQSVGDNGYVICVSENTKKDLLAYAPQISPDRVFVCLLAASPEIFYVCRDSEKFKTIQSKYKIPEKYFLCVGTLEPRKNVDHIIRSFLTMIKENDVNDLSLVLVGSAGWDYNKIFQEYESAEELKDKIIITGRVADEELASLYSNAHSFYYMSLYEGFGLPPLEAMQCGLATVTSNTSSLPEVVGEAGITLDPEDEKSLVKTMKDLYFDEELRKQYAQKGLERSQQFSWEKCAKEHIEIYNKVITG</sequence>
<protein>
    <submittedName>
        <fullName evidence="3">Glycosyltransferase family 1 protein</fullName>
    </submittedName>
</protein>
<evidence type="ECO:0000259" key="2">
    <source>
        <dbReference type="Pfam" id="PF00534"/>
    </source>
</evidence>
<reference evidence="3 4" key="1">
    <citation type="submission" date="2018-04" db="EMBL/GenBank/DDBJ databases">
        <title>Draft Genome Sequence of Phosphate-Solubilizing Chryseobacterium sp. ISE14 that is a Biocontrol and Plant Growth-Promoting Rhizobacterium Isolated from Cucumber.</title>
        <authorList>
            <person name="Jeong J.-J."/>
            <person name="Sang M.K."/>
            <person name="Choi I.-G."/>
            <person name="Kim K.D."/>
        </authorList>
    </citation>
    <scope>NUCLEOTIDE SEQUENCE [LARGE SCALE GENOMIC DNA]</scope>
    <source>
        <strain evidence="3 4">ISE14</strain>
    </source>
</reference>
<dbReference type="PANTHER" id="PTHR46401">
    <property type="entry name" value="GLYCOSYLTRANSFERASE WBBK-RELATED"/>
    <property type="match status" value="1"/>
</dbReference>
<gene>
    <name evidence="3" type="ORF">C1631_007560</name>
</gene>
<dbReference type="RefSeq" id="WP_103247179.1">
    <property type="nucleotide sequence ID" value="NZ_PPED02000002.1"/>
</dbReference>
<accession>A0A316X882</accession>
<dbReference type="InterPro" id="IPR001296">
    <property type="entry name" value="Glyco_trans_1"/>
</dbReference>